<dbReference type="Gene3D" id="3.50.50.60">
    <property type="entry name" value="FAD/NAD(P)-binding domain"/>
    <property type="match status" value="1"/>
</dbReference>
<dbReference type="SUPFAM" id="SSF51905">
    <property type="entry name" value="FAD/NAD(P)-binding domain"/>
    <property type="match status" value="1"/>
</dbReference>
<organism evidence="1 2">
    <name type="scientific">Mycolicibacterium tokaiense</name>
    <dbReference type="NCBI Taxonomy" id="39695"/>
    <lineage>
        <taxon>Bacteria</taxon>
        <taxon>Bacillati</taxon>
        <taxon>Actinomycetota</taxon>
        <taxon>Actinomycetes</taxon>
        <taxon>Mycobacteriales</taxon>
        <taxon>Mycobacteriaceae</taxon>
        <taxon>Mycolicibacterium</taxon>
    </lineage>
</organism>
<dbReference type="Proteomes" id="UP000254978">
    <property type="component" value="Unassembled WGS sequence"/>
</dbReference>
<dbReference type="AlphaFoldDB" id="A0A378TGG2"/>
<gene>
    <name evidence="1" type="ORF">NCTC10821_02150</name>
</gene>
<accession>A0A378TGG2</accession>
<reference evidence="1 2" key="1">
    <citation type="submission" date="2018-06" db="EMBL/GenBank/DDBJ databases">
        <authorList>
            <consortium name="Pathogen Informatics"/>
            <person name="Doyle S."/>
        </authorList>
    </citation>
    <scope>NUCLEOTIDE SEQUENCE [LARGE SCALE GENOMIC DNA]</scope>
    <source>
        <strain evidence="1 2">NCTC10821</strain>
    </source>
</reference>
<dbReference type="OrthoDB" id="9773233at2"/>
<proteinExistence type="predicted"/>
<protein>
    <submittedName>
        <fullName evidence="1">Uncharacterized protein conserved in bacteria</fullName>
    </submittedName>
</protein>
<name>A0A378TGG2_9MYCO</name>
<dbReference type="EMBL" id="UGQT01000001">
    <property type="protein sequence ID" value="STZ58636.1"/>
    <property type="molecule type" value="Genomic_DNA"/>
</dbReference>
<evidence type="ECO:0000313" key="2">
    <source>
        <dbReference type="Proteomes" id="UP000254978"/>
    </source>
</evidence>
<sequence>MIDTDYLVIGAGATAMAFVDTLITETDARVVMVDRHHQPGGHWNAAYPFVRLHQPSAYYGVNSRPLGSDTIDTAGLNAGFYELAGGAQVLAYFDAVMRERFLSGGRVSYFPMCEYLGGGEFRELGGRLRQVRAGRVVDSTQVGVTVPSMQPPPYPVTTGISCIPPNELPRTPAHDHYVIVGAGKTAMDSCLWLLHHGVDPARLTWIKPRDSWLLDRAAIQPGRRFAKQVLADVTAQLRAVDAAASVPDLFDRLAAAGCLMRVDESVTPTMYRCAIVSTAELEQLRRIENVVRLGRVVRIVSGKVVLEQGSIPVDHSALFVNCSSDGLGSRDTATVFDGQTITLQTVRTCQPVFSAAVIAHVEATYGDDAMKNSYCLPVPTPHEPLDWLRMMLAYNSNQLRWFGDPDMMAWLDSARLNVLSHTTASVSERARAKIIDMLSSQLLRTNAKLEELLQPAATAGR</sequence>
<evidence type="ECO:0000313" key="1">
    <source>
        <dbReference type="EMBL" id="STZ58636.1"/>
    </source>
</evidence>
<dbReference type="InterPro" id="IPR036188">
    <property type="entry name" value="FAD/NAD-bd_sf"/>
</dbReference>
<keyword evidence="2" id="KW-1185">Reference proteome</keyword>